<accession>A0A8S4RWE8</accession>
<keyword evidence="2" id="KW-1185">Reference proteome</keyword>
<evidence type="ECO:0000313" key="1">
    <source>
        <dbReference type="EMBL" id="CAH2241855.1"/>
    </source>
</evidence>
<gene>
    <name evidence="1" type="primary">jg16244</name>
    <name evidence="1" type="ORF">PAEG_LOCUS18242</name>
</gene>
<organism evidence="1 2">
    <name type="scientific">Pararge aegeria aegeria</name>
    <dbReference type="NCBI Taxonomy" id="348720"/>
    <lineage>
        <taxon>Eukaryota</taxon>
        <taxon>Metazoa</taxon>
        <taxon>Ecdysozoa</taxon>
        <taxon>Arthropoda</taxon>
        <taxon>Hexapoda</taxon>
        <taxon>Insecta</taxon>
        <taxon>Pterygota</taxon>
        <taxon>Neoptera</taxon>
        <taxon>Endopterygota</taxon>
        <taxon>Lepidoptera</taxon>
        <taxon>Glossata</taxon>
        <taxon>Ditrysia</taxon>
        <taxon>Papilionoidea</taxon>
        <taxon>Nymphalidae</taxon>
        <taxon>Satyrinae</taxon>
        <taxon>Satyrini</taxon>
        <taxon>Parargina</taxon>
        <taxon>Pararge</taxon>
    </lineage>
</organism>
<evidence type="ECO:0000313" key="2">
    <source>
        <dbReference type="Proteomes" id="UP000838756"/>
    </source>
</evidence>
<dbReference type="EMBL" id="CAKXAJ010025590">
    <property type="protein sequence ID" value="CAH2241855.1"/>
    <property type="molecule type" value="Genomic_DNA"/>
</dbReference>
<sequence>MKVGITDSPQCRAYMEADETPTHVLLRYRGVAKQRAAYLGSPASLPEALGDQGGLLNFWSDLGWLE</sequence>
<protein>
    <submittedName>
        <fullName evidence="1">Jg16244 protein</fullName>
    </submittedName>
</protein>
<reference evidence="1" key="1">
    <citation type="submission" date="2022-03" db="EMBL/GenBank/DDBJ databases">
        <authorList>
            <person name="Lindestad O."/>
        </authorList>
    </citation>
    <scope>NUCLEOTIDE SEQUENCE</scope>
</reference>
<dbReference type="OrthoDB" id="5419617at2759"/>
<dbReference type="AlphaFoldDB" id="A0A8S4RWE8"/>
<comment type="caution">
    <text evidence="1">The sequence shown here is derived from an EMBL/GenBank/DDBJ whole genome shotgun (WGS) entry which is preliminary data.</text>
</comment>
<dbReference type="Proteomes" id="UP000838756">
    <property type="component" value="Unassembled WGS sequence"/>
</dbReference>
<proteinExistence type="predicted"/>
<name>A0A8S4RWE8_9NEOP</name>